<organism evidence="2 3">
    <name type="scientific">Nostoc flagelliforme CCNUN1</name>
    <dbReference type="NCBI Taxonomy" id="2038116"/>
    <lineage>
        <taxon>Bacteria</taxon>
        <taxon>Bacillati</taxon>
        <taxon>Cyanobacteriota</taxon>
        <taxon>Cyanophyceae</taxon>
        <taxon>Nostocales</taxon>
        <taxon>Nostocaceae</taxon>
        <taxon>Nostoc</taxon>
    </lineage>
</organism>
<gene>
    <name evidence="2" type="ORF">COO91_07830</name>
</gene>
<name>A0A2K8T2B7_9NOSO</name>
<dbReference type="Proteomes" id="UP000232003">
    <property type="component" value="Chromosome"/>
</dbReference>
<dbReference type="RefSeq" id="WP_157816720.1">
    <property type="nucleotide sequence ID" value="NZ_CAWNNC010000001.1"/>
</dbReference>
<evidence type="ECO:0000256" key="1">
    <source>
        <dbReference type="SAM" id="MobiDB-lite"/>
    </source>
</evidence>
<evidence type="ECO:0000313" key="3">
    <source>
        <dbReference type="Proteomes" id="UP000232003"/>
    </source>
</evidence>
<reference evidence="2 3" key="1">
    <citation type="submission" date="2017-11" db="EMBL/GenBank/DDBJ databases">
        <title>Complete genome of a free-living desiccation-tolerant cyanobacterium and its photosynthetic adaptation to extreme terrestrial habitat.</title>
        <authorList>
            <person name="Shang J."/>
        </authorList>
    </citation>
    <scope>NUCLEOTIDE SEQUENCE [LARGE SCALE GENOMIC DNA]</scope>
    <source>
        <strain evidence="2 3">CCNUN1</strain>
    </source>
</reference>
<proteinExistence type="predicted"/>
<evidence type="ECO:0000313" key="2">
    <source>
        <dbReference type="EMBL" id="AUB41763.1"/>
    </source>
</evidence>
<accession>A0A2K8T2B7</accession>
<keyword evidence="3" id="KW-1185">Reference proteome</keyword>
<protein>
    <submittedName>
        <fullName evidence="2">Uncharacterized protein</fullName>
    </submittedName>
</protein>
<sequence>MNCFDGDGRTLATVIFQDETNPLEADTPQPPPKAQVLSSSLQPDLELEI</sequence>
<dbReference type="KEGG" id="nfl:COO91_07830"/>
<feature type="region of interest" description="Disordered" evidence="1">
    <location>
        <begin position="19"/>
        <end position="49"/>
    </location>
</feature>
<dbReference type="EMBL" id="CP024785">
    <property type="protein sequence ID" value="AUB41763.1"/>
    <property type="molecule type" value="Genomic_DNA"/>
</dbReference>
<dbReference type="AlphaFoldDB" id="A0A2K8T2B7"/>